<dbReference type="AlphaFoldDB" id="A0AAE3GM01"/>
<reference evidence="2" key="1">
    <citation type="submission" date="2022-06" db="EMBL/GenBank/DDBJ databases">
        <title>Genomic Encyclopedia of Archaeal and Bacterial Type Strains, Phase II (KMG-II): from individual species to whole genera.</title>
        <authorList>
            <person name="Goeker M."/>
        </authorList>
    </citation>
    <scope>NUCLEOTIDE SEQUENCE</scope>
    <source>
        <strain evidence="2">DSM 43935</strain>
    </source>
</reference>
<evidence type="ECO:0000256" key="1">
    <source>
        <dbReference type="SAM" id="MobiDB-lite"/>
    </source>
</evidence>
<dbReference type="Pfam" id="PF10824">
    <property type="entry name" value="T7SS_ESX_EspC"/>
    <property type="match status" value="1"/>
</dbReference>
<gene>
    <name evidence="2" type="ORF">LX83_006901</name>
</gene>
<dbReference type="RefSeq" id="WP_253779679.1">
    <property type="nucleotide sequence ID" value="NZ_JAMTCK010000023.1"/>
</dbReference>
<feature type="region of interest" description="Disordered" evidence="1">
    <location>
        <begin position="71"/>
        <end position="99"/>
    </location>
</feature>
<name>A0AAE3GM01_9PSEU</name>
<comment type="caution">
    <text evidence="2">The sequence shown here is derived from an EMBL/GenBank/DDBJ whole genome shotgun (WGS) entry which is preliminary data.</text>
</comment>
<evidence type="ECO:0000313" key="3">
    <source>
        <dbReference type="Proteomes" id="UP001206128"/>
    </source>
</evidence>
<dbReference type="EMBL" id="JAMTCK010000023">
    <property type="protein sequence ID" value="MCP2170013.1"/>
    <property type="molecule type" value="Genomic_DNA"/>
</dbReference>
<dbReference type="Proteomes" id="UP001206128">
    <property type="component" value="Unassembled WGS sequence"/>
</dbReference>
<keyword evidence="3" id="KW-1185">Reference proteome</keyword>
<sequence>MGFDVVPDELRTFASGLKDRGGQVGEVATAADGVSLGVDTFGVIGQIFVGSAKQAAGEAAAGLKALSETLADDGDNTNATADTYADTDDGNASGLGGKA</sequence>
<organism evidence="2 3">
    <name type="scientific">Goodfellowiella coeruleoviolacea</name>
    <dbReference type="NCBI Taxonomy" id="334858"/>
    <lineage>
        <taxon>Bacteria</taxon>
        <taxon>Bacillati</taxon>
        <taxon>Actinomycetota</taxon>
        <taxon>Actinomycetes</taxon>
        <taxon>Pseudonocardiales</taxon>
        <taxon>Pseudonocardiaceae</taxon>
        <taxon>Goodfellowiella</taxon>
    </lineage>
</organism>
<dbReference type="InterPro" id="IPR022536">
    <property type="entry name" value="EspC"/>
</dbReference>
<dbReference type="GO" id="GO:0009306">
    <property type="term" value="P:protein secretion"/>
    <property type="evidence" value="ECO:0007669"/>
    <property type="project" value="InterPro"/>
</dbReference>
<proteinExistence type="predicted"/>
<accession>A0AAE3GM01</accession>
<evidence type="ECO:0000313" key="2">
    <source>
        <dbReference type="EMBL" id="MCP2170013.1"/>
    </source>
</evidence>
<protein>
    <submittedName>
        <fullName evidence="2">Excreted virulence factor EspC, type VII ESX diderm</fullName>
    </submittedName>
</protein>